<dbReference type="RefSeq" id="WP_102664503.1">
    <property type="nucleotide sequence ID" value="NZ_JAVDSJ010000004.1"/>
</dbReference>
<keyword evidence="5" id="KW-0732">Signal</keyword>
<evidence type="ECO:0000256" key="4">
    <source>
        <dbReference type="SAM" id="Phobius"/>
    </source>
</evidence>
<name>A0ABU1PGY2_9BURK</name>
<evidence type="ECO:0000256" key="5">
    <source>
        <dbReference type="SAM" id="SignalP"/>
    </source>
</evidence>
<evidence type="ECO:0000256" key="2">
    <source>
        <dbReference type="ARBA" id="ARBA00029447"/>
    </source>
</evidence>
<dbReference type="PANTHER" id="PTHR43531">
    <property type="entry name" value="PROTEIN ICFG"/>
    <property type="match status" value="1"/>
</dbReference>
<organism evidence="7 8">
    <name type="scientific">Herbaspirillum frisingense</name>
    <dbReference type="NCBI Taxonomy" id="92645"/>
    <lineage>
        <taxon>Bacteria</taxon>
        <taxon>Pseudomonadati</taxon>
        <taxon>Pseudomonadota</taxon>
        <taxon>Betaproteobacteria</taxon>
        <taxon>Burkholderiales</taxon>
        <taxon>Oxalobacteraceae</taxon>
        <taxon>Herbaspirillum</taxon>
    </lineage>
</organism>
<evidence type="ECO:0000256" key="1">
    <source>
        <dbReference type="ARBA" id="ARBA00022481"/>
    </source>
</evidence>
<sequence>MRLRFQTQLMLVVLSVALASTLVIGAVAAFQVDSAESGKALQGAGQQQEMLVEAARSAMAQIASDARFVVMTPPFQGALRALANEGIDPADQSTQAQWAARGETNLRGLMRVRPAYDSAIFMASDGRVLFAAARDAGTKVAAPSTPAIRQQFLSADDVRFYGRLQDGQVDAAVPVIRDGKHLGTLVLSMKSSVILRPTTDVSAALYDGAGAAVARMGATTANVQHPAGGAASYLHVGADLGRFQAASRFDHTGPAGKGWWLVSDLPHPPPSQALNELLLWLICSTVVIVVLAFAVTRIVMGRLVQRFLGAEPEALAAIAEAVANGDLSQAGQVGKITSGSVLFSLFAMRGQLATIVQRLRGMANDIDHVSQEIANGNDELSRRTELTAERLQQTAAAMEQVTVAVSQSTQAASRAHSLVSAASGVAQQGGTVVGEVVHTMDAINQSSKQIAEIIGLIDGIAFQTNILALNAAVEAARAGEQGRGFAVVASEVRSLARRSADAAKEIKVLIVNSVDMIENGARLAQNAGSTMTEIVAEVRRVSEITEEILRSSREQDMAIADISQAVQEIDHSTQQNVALVEESSATSISLKQQSQQLAGAVAGFVLEANAELRSLPLIG</sequence>
<accession>A0ABU1PGY2</accession>
<feature type="domain" description="Methyl-accepting transducer" evidence="6">
    <location>
        <begin position="362"/>
        <end position="591"/>
    </location>
</feature>
<keyword evidence="8" id="KW-1185">Reference proteome</keyword>
<dbReference type="InterPro" id="IPR051310">
    <property type="entry name" value="MCP_chemotaxis"/>
</dbReference>
<dbReference type="SUPFAM" id="SSF58104">
    <property type="entry name" value="Methyl-accepting chemotaxis protein (MCP) signaling domain"/>
    <property type="match status" value="1"/>
</dbReference>
<dbReference type="InterPro" id="IPR004089">
    <property type="entry name" value="MCPsignal_dom"/>
</dbReference>
<dbReference type="SMART" id="SM00283">
    <property type="entry name" value="MA"/>
    <property type="match status" value="1"/>
</dbReference>
<gene>
    <name evidence="7" type="ORF">J2W50_003405</name>
</gene>
<dbReference type="PANTHER" id="PTHR43531:SF14">
    <property type="entry name" value="METHYL-ACCEPTING CHEMOTAXIS PROTEIN I-RELATED"/>
    <property type="match status" value="1"/>
</dbReference>
<evidence type="ECO:0000256" key="3">
    <source>
        <dbReference type="PROSITE-ProRule" id="PRU00284"/>
    </source>
</evidence>
<keyword evidence="4" id="KW-0472">Membrane</keyword>
<dbReference type="Proteomes" id="UP001260715">
    <property type="component" value="Unassembled WGS sequence"/>
</dbReference>
<keyword evidence="4" id="KW-1133">Transmembrane helix</keyword>
<comment type="similarity">
    <text evidence="2">Belongs to the methyl-accepting chemotaxis (MCP) protein family.</text>
</comment>
<dbReference type="EMBL" id="JAVDSJ010000004">
    <property type="protein sequence ID" value="MDR6585189.1"/>
    <property type="molecule type" value="Genomic_DNA"/>
</dbReference>
<dbReference type="Gene3D" id="1.10.287.950">
    <property type="entry name" value="Methyl-accepting chemotaxis protein"/>
    <property type="match status" value="1"/>
</dbReference>
<feature type="signal peptide" evidence="5">
    <location>
        <begin position="1"/>
        <end position="28"/>
    </location>
</feature>
<evidence type="ECO:0000259" key="6">
    <source>
        <dbReference type="PROSITE" id="PS50111"/>
    </source>
</evidence>
<dbReference type="Pfam" id="PF00015">
    <property type="entry name" value="MCPsignal"/>
    <property type="match status" value="1"/>
</dbReference>
<feature type="chain" id="PRO_5045488689" evidence="5">
    <location>
        <begin position="29"/>
        <end position="619"/>
    </location>
</feature>
<proteinExistence type="inferred from homology"/>
<protein>
    <submittedName>
        <fullName evidence="7">Methyl-accepting chemotaxis protein</fullName>
    </submittedName>
</protein>
<dbReference type="PROSITE" id="PS50111">
    <property type="entry name" value="CHEMOTAXIS_TRANSDUC_2"/>
    <property type="match status" value="1"/>
</dbReference>
<feature type="transmembrane region" description="Helical" evidence="4">
    <location>
        <begin position="277"/>
        <end position="299"/>
    </location>
</feature>
<evidence type="ECO:0000313" key="7">
    <source>
        <dbReference type="EMBL" id="MDR6585189.1"/>
    </source>
</evidence>
<dbReference type="CDD" id="cd11386">
    <property type="entry name" value="MCP_signal"/>
    <property type="match status" value="1"/>
</dbReference>
<keyword evidence="3" id="KW-0807">Transducer</keyword>
<comment type="caution">
    <text evidence="7">The sequence shown here is derived from an EMBL/GenBank/DDBJ whole genome shotgun (WGS) entry which is preliminary data.</text>
</comment>
<reference evidence="7 8" key="1">
    <citation type="submission" date="2023-07" db="EMBL/GenBank/DDBJ databases">
        <title>Sorghum-associated microbial communities from plants grown in Nebraska, USA.</title>
        <authorList>
            <person name="Schachtman D."/>
        </authorList>
    </citation>
    <scope>NUCLEOTIDE SEQUENCE [LARGE SCALE GENOMIC DNA]</scope>
    <source>
        <strain evidence="7 8">596</strain>
    </source>
</reference>
<keyword evidence="1" id="KW-0488">Methylation</keyword>
<evidence type="ECO:0000313" key="8">
    <source>
        <dbReference type="Proteomes" id="UP001260715"/>
    </source>
</evidence>
<keyword evidence="4" id="KW-0812">Transmembrane</keyword>